<dbReference type="Proteomes" id="UP000317369">
    <property type="component" value="Chromosome"/>
</dbReference>
<evidence type="ECO:0000313" key="2">
    <source>
        <dbReference type="Proteomes" id="UP000317369"/>
    </source>
</evidence>
<dbReference type="KEGG" id="pcor:KS4_19790"/>
<keyword evidence="2" id="KW-1185">Reference proteome</keyword>
<reference evidence="1 2" key="1">
    <citation type="submission" date="2019-02" db="EMBL/GenBank/DDBJ databases">
        <title>Deep-cultivation of Planctomycetes and their phenomic and genomic characterization uncovers novel biology.</title>
        <authorList>
            <person name="Wiegand S."/>
            <person name="Jogler M."/>
            <person name="Boedeker C."/>
            <person name="Pinto D."/>
            <person name="Vollmers J."/>
            <person name="Rivas-Marin E."/>
            <person name="Kohn T."/>
            <person name="Peeters S.H."/>
            <person name="Heuer A."/>
            <person name="Rast P."/>
            <person name="Oberbeckmann S."/>
            <person name="Bunk B."/>
            <person name="Jeske O."/>
            <person name="Meyerdierks A."/>
            <person name="Storesund J.E."/>
            <person name="Kallscheuer N."/>
            <person name="Luecker S."/>
            <person name="Lage O.M."/>
            <person name="Pohl T."/>
            <person name="Merkel B.J."/>
            <person name="Hornburger P."/>
            <person name="Mueller R.-W."/>
            <person name="Bruemmer F."/>
            <person name="Labrenz M."/>
            <person name="Spormann A.M."/>
            <person name="Op den Camp H."/>
            <person name="Overmann J."/>
            <person name="Amann R."/>
            <person name="Jetten M.S.M."/>
            <person name="Mascher T."/>
            <person name="Medema M.H."/>
            <person name="Devos D.P."/>
            <person name="Kaster A.-K."/>
            <person name="Ovreas L."/>
            <person name="Rohde M."/>
            <person name="Galperin M.Y."/>
            <person name="Jogler C."/>
        </authorList>
    </citation>
    <scope>NUCLEOTIDE SEQUENCE [LARGE SCALE GENOMIC DNA]</scope>
    <source>
        <strain evidence="1 2">KS4</strain>
    </source>
</reference>
<evidence type="ECO:0000313" key="1">
    <source>
        <dbReference type="EMBL" id="QDU33919.1"/>
    </source>
</evidence>
<dbReference type="EMBL" id="CP036425">
    <property type="protein sequence ID" value="QDU33919.1"/>
    <property type="molecule type" value="Genomic_DNA"/>
</dbReference>
<proteinExistence type="predicted"/>
<sequence length="59" mass="6557">MTKSTKMKTPSLPDIMIQTEPILTNAPTHTTNAIYTKYNNSPDNRAEALLGVVNVNHPY</sequence>
<dbReference type="AlphaFoldDB" id="A0A517YUJ9"/>
<name>A0A517YUJ9_9BACT</name>
<protein>
    <submittedName>
        <fullName evidence="1">Uncharacterized protein</fullName>
    </submittedName>
</protein>
<organism evidence="1 2">
    <name type="scientific">Poriferisphaera corsica</name>
    <dbReference type="NCBI Taxonomy" id="2528020"/>
    <lineage>
        <taxon>Bacteria</taxon>
        <taxon>Pseudomonadati</taxon>
        <taxon>Planctomycetota</taxon>
        <taxon>Phycisphaerae</taxon>
        <taxon>Phycisphaerales</taxon>
        <taxon>Phycisphaeraceae</taxon>
        <taxon>Poriferisphaera</taxon>
    </lineage>
</organism>
<accession>A0A517YUJ9</accession>
<gene>
    <name evidence="1" type="ORF">KS4_19790</name>
</gene>